<proteinExistence type="inferred from homology"/>
<dbReference type="InterPro" id="IPR034061">
    <property type="entry name" value="Peptidases_S8_Autotransporter"/>
</dbReference>
<dbReference type="PANTHER" id="PTHR42884:SF14">
    <property type="entry name" value="NEUROENDOCRINE CONVERTASE 1"/>
    <property type="match status" value="1"/>
</dbReference>
<organism evidence="9 10">
    <name type="scientific">Stenotrophomonas pictorum JCM 9942</name>
    <dbReference type="NCBI Taxonomy" id="1236960"/>
    <lineage>
        <taxon>Bacteria</taxon>
        <taxon>Pseudomonadati</taxon>
        <taxon>Pseudomonadota</taxon>
        <taxon>Gammaproteobacteria</taxon>
        <taxon>Lysobacterales</taxon>
        <taxon>Lysobacteraceae</taxon>
        <taxon>Stenotrophomonas</taxon>
    </lineage>
</organism>
<dbReference type="InterPro" id="IPR036709">
    <property type="entry name" value="Autotransporte_beta_dom_sf"/>
</dbReference>
<dbReference type="InterPro" id="IPR013425">
    <property type="entry name" value="Autotrns_rpt"/>
</dbReference>
<dbReference type="GO" id="GO:0004252">
    <property type="term" value="F:serine-type endopeptidase activity"/>
    <property type="evidence" value="ECO:0007669"/>
    <property type="project" value="UniProtKB-UniRule"/>
</dbReference>
<evidence type="ECO:0000256" key="1">
    <source>
        <dbReference type="ARBA" id="ARBA00022670"/>
    </source>
</evidence>
<dbReference type="GO" id="GO:0016485">
    <property type="term" value="P:protein processing"/>
    <property type="evidence" value="ECO:0007669"/>
    <property type="project" value="TreeGrafter"/>
</dbReference>
<feature type="active site" description="Charge relay system" evidence="5">
    <location>
        <position position="327"/>
    </location>
</feature>
<evidence type="ECO:0000259" key="8">
    <source>
        <dbReference type="PROSITE" id="PS51208"/>
    </source>
</evidence>
<feature type="chain" id="PRO_5006390161" evidence="7">
    <location>
        <begin position="24"/>
        <end position="954"/>
    </location>
</feature>
<accession>A0A0R0A2I8</accession>
<dbReference type="RefSeq" id="WP_057506514.1">
    <property type="nucleotide sequence ID" value="NZ_LLXS01000046.1"/>
</dbReference>
<gene>
    <name evidence="9" type="ORF">ARC78_14640</name>
</gene>
<dbReference type="PANTHER" id="PTHR42884">
    <property type="entry name" value="PROPROTEIN CONVERTASE SUBTILISIN/KEXIN-RELATED"/>
    <property type="match status" value="1"/>
</dbReference>
<dbReference type="Gene3D" id="2.40.128.130">
    <property type="entry name" value="Autotransporter beta-domain"/>
    <property type="match status" value="1"/>
</dbReference>
<keyword evidence="3 5" id="KW-0378">Hydrolase</keyword>
<dbReference type="PROSITE" id="PS51257">
    <property type="entry name" value="PROKAR_LIPOPROTEIN"/>
    <property type="match status" value="1"/>
</dbReference>
<dbReference type="PROSITE" id="PS00136">
    <property type="entry name" value="SUBTILASE_ASP"/>
    <property type="match status" value="1"/>
</dbReference>
<feature type="region of interest" description="Disordered" evidence="6">
    <location>
        <begin position="21"/>
        <end position="68"/>
    </location>
</feature>
<keyword evidence="2 7" id="KW-0732">Signal</keyword>
<dbReference type="AlphaFoldDB" id="A0A0R0A2I8"/>
<feature type="compositionally biased region" description="Pro residues" evidence="6">
    <location>
        <begin position="30"/>
        <end position="65"/>
    </location>
</feature>
<dbReference type="InterPro" id="IPR015500">
    <property type="entry name" value="Peptidase_S8_subtilisin-rel"/>
</dbReference>
<dbReference type="Pfam" id="PF00082">
    <property type="entry name" value="Peptidase_S8"/>
    <property type="match status" value="1"/>
</dbReference>
<keyword evidence="10" id="KW-1185">Reference proteome</keyword>
<evidence type="ECO:0000256" key="6">
    <source>
        <dbReference type="SAM" id="MobiDB-lite"/>
    </source>
</evidence>
<evidence type="ECO:0000313" key="10">
    <source>
        <dbReference type="Proteomes" id="UP000050836"/>
    </source>
</evidence>
<feature type="active site" description="Charge relay system" evidence="5">
    <location>
        <position position="132"/>
    </location>
</feature>
<comment type="caution">
    <text evidence="9">The sequence shown here is derived from an EMBL/GenBank/DDBJ whole genome shotgun (WGS) entry which is preliminary data.</text>
</comment>
<evidence type="ECO:0000256" key="3">
    <source>
        <dbReference type="ARBA" id="ARBA00022801"/>
    </source>
</evidence>
<dbReference type="GO" id="GO:0005886">
    <property type="term" value="C:plasma membrane"/>
    <property type="evidence" value="ECO:0007669"/>
    <property type="project" value="TreeGrafter"/>
</dbReference>
<dbReference type="NCBIfam" id="TIGR02601">
    <property type="entry name" value="autotrns_rpt"/>
    <property type="match status" value="1"/>
</dbReference>
<dbReference type="Gene3D" id="3.40.50.200">
    <property type="entry name" value="Peptidase S8/S53 domain"/>
    <property type="match status" value="1"/>
</dbReference>
<dbReference type="CDD" id="cd04848">
    <property type="entry name" value="Peptidases_S8_Autotransporter_serine_protease_like"/>
    <property type="match status" value="1"/>
</dbReference>
<dbReference type="InterPro" id="IPR023827">
    <property type="entry name" value="Peptidase_S8_Asp-AS"/>
</dbReference>
<protein>
    <submittedName>
        <fullName evidence="9">Serine protease</fullName>
    </submittedName>
</protein>
<dbReference type="PROSITE" id="PS00138">
    <property type="entry name" value="SUBTILASE_SER"/>
    <property type="match status" value="1"/>
</dbReference>
<keyword evidence="1 5" id="KW-0645">Protease</keyword>
<dbReference type="InterPro" id="IPR036852">
    <property type="entry name" value="Peptidase_S8/S53_dom_sf"/>
</dbReference>
<evidence type="ECO:0000256" key="7">
    <source>
        <dbReference type="SAM" id="SignalP"/>
    </source>
</evidence>
<dbReference type="InterPro" id="IPR005546">
    <property type="entry name" value="Autotransporte_beta"/>
</dbReference>
<sequence length="954" mass="98327">MNSKVWGRNVLASALALVLGACGGGGGTKPTPPVSPPPSAPPPTTPPPTTPPPPTPPAPPPPTPQPAMDAHLALTNAKAAQAMGLTGAGYRIGVIDSGVMRNHPTLAGRVVANYFYLDPAKNNANIDDVVGHGTTVAQLAAGAAAGQWPGGIAPGAQIVSARIIADKAPVDDGSGQGNEVTGALGLAPIHDDLIRAGARIMNNSWGGLYWTRTSATAPIAAEYRPFITSNDGLVVFATGNESRSNPSDMAALPSKAGTNGTLPAADLERGWLAVAAVDTANPDKLAYYSNACGVAKSYCLVAPGTALFIGHQSTAGNLQYFYGSGTSYAAPLVSGAAALVWQAFPYFNNDLVRQTLLGTATDLGEAGPDAVFGYGLLNVGKAVNGPGKFDWGDVTVNLAGSSTWSNPITGSGGLIKRGSGSLVLGHAGLPLDYTGTTRVQQGTLAVAGDLRASDVIVENGGRLAGTAWLGKNLSNAGIVEIDSAGAAQGGIRIEGDYTQQAGGRLDLTVGYGQLLVKGQATLQGGGLHVLGVRSGYVHQAREYVLTADGGLSGTFDALTSAPGVLLTAVPGYSANQAWLDISRLDVTAAALSMRSITPQALGAALRVESAFQQIDAQQGRGTGPIADGVIRGAGAIQHSPSEQAAAATLRSISGEAHATATAMTFDSIDMNRRALSAQFDEQAGAAATGGAWMRSLGNGGQGGYLGSDYSVGGWMLGREASLGGNAVLGFAFGETRANTTAGIAQDRSRDRQTQSQLYAGWHHDSAYVLGQAGFGQYQRELDRGLLLGGERAGVQARYGGRFLSGSVEAGYRFGHGAATLTPYLGAEYTRIDSDAFHEQGGYGFGLRANDWSSQRTQALAGLRGQHQWRGLALNGYVEWQQAVSSEGLSLRTGFTGVDAWAPLDGLQPARSGGLFGVSVDTWLTRNARLSWGYDQRFGPRGDNRQLSLRLQQAF</sequence>
<evidence type="ECO:0000313" key="9">
    <source>
        <dbReference type="EMBL" id="KRG39309.1"/>
    </source>
</evidence>
<evidence type="ECO:0000256" key="2">
    <source>
        <dbReference type="ARBA" id="ARBA00022729"/>
    </source>
</evidence>
<evidence type="ECO:0000256" key="4">
    <source>
        <dbReference type="ARBA" id="ARBA00022825"/>
    </source>
</evidence>
<comment type="similarity">
    <text evidence="5">Belongs to the peptidase S8 family.</text>
</comment>
<name>A0A0R0A2I8_9GAMM</name>
<evidence type="ECO:0000256" key="5">
    <source>
        <dbReference type="PROSITE-ProRule" id="PRU01240"/>
    </source>
</evidence>
<dbReference type="SUPFAM" id="SSF103515">
    <property type="entry name" value="Autotransporter"/>
    <property type="match status" value="1"/>
</dbReference>
<dbReference type="PROSITE" id="PS51208">
    <property type="entry name" value="AUTOTRANSPORTER"/>
    <property type="match status" value="1"/>
</dbReference>
<dbReference type="SUPFAM" id="SSF52743">
    <property type="entry name" value="Subtilisin-like"/>
    <property type="match status" value="1"/>
</dbReference>
<dbReference type="InterPro" id="IPR023828">
    <property type="entry name" value="Peptidase_S8_Ser-AS"/>
</dbReference>
<feature type="signal peptide" evidence="7">
    <location>
        <begin position="1"/>
        <end position="23"/>
    </location>
</feature>
<dbReference type="Proteomes" id="UP000050836">
    <property type="component" value="Unassembled WGS sequence"/>
</dbReference>
<keyword evidence="4 5" id="KW-0720">Serine protease</keyword>
<reference evidence="9 10" key="1">
    <citation type="submission" date="2015-10" db="EMBL/GenBank/DDBJ databases">
        <title>Genome sequencing and analysis of members of genus Stenotrophomonas.</title>
        <authorList>
            <person name="Patil P.P."/>
            <person name="Midha S."/>
            <person name="Patil P.B."/>
        </authorList>
    </citation>
    <scope>NUCLEOTIDE SEQUENCE [LARGE SCALE GENOMIC DNA]</scope>
    <source>
        <strain evidence="9 10">JCM 9942</strain>
    </source>
</reference>
<feature type="domain" description="Autotransporter" evidence="8">
    <location>
        <begin position="684"/>
        <end position="954"/>
    </location>
</feature>
<dbReference type="PROSITE" id="PS51892">
    <property type="entry name" value="SUBTILASE"/>
    <property type="match status" value="1"/>
</dbReference>
<dbReference type="InterPro" id="IPR000209">
    <property type="entry name" value="Peptidase_S8/S53_dom"/>
</dbReference>
<dbReference type="PRINTS" id="PR00723">
    <property type="entry name" value="SUBTILISIN"/>
</dbReference>
<dbReference type="SMART" id="SM00869">
    <property type="entry name" value="Autotransporter"/>
    <property type="match status" value="1"/>
</dbReference>
<feature type="active site" description="Charge relay system" evidence="5">
    <location>
        <position position="96"/>
    </location>
</feature>
<dbReference type="Pfam" id="PF03797">
    <property type="entry name" value="Autotransporter"/>
    <property type="match status" value="1"/>
</dbReference>
<dbReference type="EMBL" id="LLXS01000046">
    <property type="protein sequence ID" value="KRG39309.1"/>
    <property type="molecule type" value="Genomic_DNA"/>
</dbReference>